<proteinExistence type="predicted"/>
<evidence type="ECO:0000313" key="1">
    <source>
        <dbReference type="EMBL" id="CAA7018605.1"/>
    </source>
</evidence>
<dbReference type="EMBL" id="CACVBM020000399">
    <property type="protein sequence ID" value="CAA7018605.1"/>
    <property type="molecule type" value="Genomic_DNA"/>
</dbReference>
<dbReference type="Proteomes" id="UP000467841">
    <property type="component" value="Unassembled WGS sequence"/>
</dbReference>
<dbReference type="AlphaFoldDB" id="A0A6D2HR70"/>
<comment type="caution">
    <text evidence="1">The sequence shown here is derived from an EMBL/GenBank/DDBJ whole genome shotgun (WGS) entry which is preliminary data.</text>
</comment>
<protein>
    <recommendedName>
        <fullName evidence="3">Retrovirus-related Pol polyprotein from transposon TNT 1-94</fullName>
    </recommendedName>
</protein>
<accession>A0A6D2HR70</accession>
<keyword evidence="2" id="KW-1185">Reference proteome</keyword>
<evidence type="ECO:0008006" key="3">
    <source>
        <dbReference type="Google" id="ProtNLM"/>
    </source>
</evidence>
<name>A0A6D2HR70_9BRAS</name>
<gene>
    <name evidence="1" type="ORF">MERR_LOCUS5840</name>
</gene>
<organism evidence="1 2">
    <name type="scientific">Microthlaspi erraticum</name>
    <dbReference type="NCBI Taxonomy" id="1685480"/>
    <lineage>
        <taxon>Eukaryota</taxon>
        <taxon>Viridiplantae</taxon>
        <taxon>Streptophyta</taxon>
        <taxon>Embryophyta</taxon>
        <taxon>Tracheophyta</taxon>
        <taxon>Spermatophyta</taxon>
        <taxon>Magnoliopsida</taxon>
        <taxon>eudicotyledons</taxon>
        <taxon>Gunneridae</taxon>
        <taxon>Pentapetalae</taxon>
        <taxon>rosids</taxon>
        <taxon>malvids</taxon>
        <taxon>Brassicales</taxon>
        <taxon>Brassicaceae</taxon>
        <taxon>Coluteocarpeae</taxon>
        <taxon>Microthlaspi</taxon>
    </lineage>
</organism>
<evidence type="ECO:0000313" key="2">
    <source>
        <dbReference type="Proteomes" id="UP000467841"/>
    </source>
</evidence>
<sequence>MIIKSIEDKDLRIKIMREDTAAGMLQALERIYTSPSRKIYLNQKLNGFKMNESRSVEENIDEFQGLVSDLSYNNVSVSDEEQVLLLLHSLPERFDHLRDVIRYCGRNFTPDYVVSAVLTKELEFDRRER</sequence>
<dbReference type="Pfam" id="PF14223">
    <property type="entry name" value="Retrotran_gag_2"/>
    <property type="match status" value="1"/>
</dbReference>
<dbReference type="OrthoDB" id="1413826at2759"/>
<reference evidence="1" key="1">
    <citation type="submission" date="2020-01" db="EMBL/GenBank/DDBJ databases">
        <authorList>
            <person name="Mishra B."/>
        </authorList>
    </citation>
    <scope>NUCLEOTIDE SEQUENCE [LARGE SCALE GENOMIC DNA]</scope>
</reference>